<comment type="caution">
    <text evidence="7">The sequence shown here is derived from an EMBL/GenBank/DDBJ whole genome shotgun (WGS) entry which is preliminary data.</text>
</comment>
<dbReference type="PROSITE" id="PS50865">
    <property type="entry name" value="ZF_MYND_2"/>
    <property type="match status" value="1"/>
</dbReference>
<evidence type="ECO:0000256" key="2">
    <source>
        <dbReference type="ARBA" id="ARBA00022771"/>
    </source>
</evidence>
<dbReference type="InterPro" id="IPR012912">
    <property type="entry name" value="Plasmid_pRiA4b_Orf3-like"/>
</dbReference>
<evidence type="ECO:0000313" key="7">
    <source>
        <dbReference type="EMBL" id="KAK9781542.1"/>
    </source>
</evidence>
<keyword evidence="2 4" id="KW-0863">Zinc-finger</keyword>
<name>A0ABR2Y5D7_9PEZI</name>
<dbReference type="SUPFAM" id="SSF144232">
    <property type="entry name" value="HIT/MYND zinc finger-like"/>
    <property type="match status" value="1"/>
</dbReference>
<dbReference type="Gene3D" id="6.10.140.2220">
    <property type="match status" value="1"/>
</dbReference>
<dbReference type="Proteomes" id="UP001465668">
    <property type="component" value="Unassembled WGS sequence"/>
</dbReference>
<dbReference type="InterPro" id="IPR024047">
    <property type="entry name" value="MM3350-like_sf"/>
</dbReference>
<dbReference type="PANTHER" id="PTHR12905">
    <property type="entry name" value="METALLOPHOSPHOESTERASE"/>
    <property type="match status" value="1"/>
</dbReference>
<dbReference type="PANTHER" id="PTHR12905:SF0">
    <property type="entry name" value="CALCINEURIN-LIKE PHOSPHOESTERASE DOMAIN-CONTAINING PROTEIN"/>
    <property type="match status" value="1"/>
</dbReference>
<dbReference type="Pfam" id="PF01753">
    <property type="entry name" value="zf-MYND"/>
    <property type="match status" value="1"/>
</dbReference>
<dbReference type="Gene3D" id="3.10.290.30">
    <property type="entry name" value="MM3350-like"/>
    <property type="match status" value="1"/>
</dbReference>
<keyword evidence="3" id="KW-0862">Zinc</keyword>
<evidence type="ECO:0000256" key="3">
    <source>
        <dbReference type="ARBA" id="ARBA00022833"/>
    </source>
</evidence>
<gene>
    <name evidence="7" type="ORF">SCAR479_01413</name>
</gene>
<dbReference type="Gene3D" id="3.60.21.10">
    <property type="match status" value="1"/>
</dbReference>
<evidence type="ECO:0000256" key="4">
    <source>
        <dbReference type="PROSITE-ProRule" id="PRU00134"/>
    </source>
</evidence>
<proteinExistence type="predicted"/>
<evidence type="ECO:0000313" key="8">
    <source>
        <dbReference type="Proteomes" id="UP001465668"/>
    </source>
</evidence>
<dbReference type="SUPFAM" id="SSF56300">
    <property type="entry name" value="Metallo-dependent phosphatases"/>
    <property type="match status" value="1"/>
</dbReference>
<reference evidence="7 8" key="1">
    <citation type="submission" date="2024-02" db="EMBL/GenBank/DDBJ databases">
        <title>First draft genome assembly of two strains of Seiridium cardinale.</title>
        <authorList>
            <person name="Emiliani G."/>
            <person name="Scali E."/>
        </authorList>
    </citation>
    <scope>NUCLEOTIDE SEQUENCE [LARGE SCALE GENOMIC DNA]</scope>
    <source>
        <strain evidence="7 8">BM-138-000479</strain>
    </source>
</reference>
<evidence type="ECO:0000256" key="5">
    <source>
        <dbReference type="SAM" id="MobiDB-lite"/>
    </source>
</evidence>
<dbReference type="InterPro" id="IPR029052">
    <property type="entry name" value="Metallo-depent_PP-like"/>
</dbReference>
<feature type="region of interest" description="Disordered" evidence="5">
    <location>
        <begin position="155"/>
        <end position="176"/>
    </location>
</feature>
<protein>
    <submittedName>
        <fullName evidence="7">MYND-type zinc finger protein samB</fullName>
    </submittedName>
</protein>
<evidence type="ECO:0000259" key="6">
    <source>
        <dbReference type="PROSITE" id="PS50865"/>
    </source>
</evidence>
<dbReference type="PROSITE" id="PS01360">
    <property type="entry name" value="ZF_MYND_1"/>
    <property type="match status" value="1"/>
</dbReference>
<keyword evidence="1" id="KW-0479">Metal-binding</keyword>
<dbReference type="InterPro" id="IPR002893">
    <property type="entry name" value="Znf_MYND"/>
</dbReference>
<dbReference type="InterPro" id="IPR051693">
    <property type="entry name" value="UPF0046_metallophosphoest"/>
</dbReference>
<dbReference type="SUPFAM" id="SSF159941">
    <property type="entry name" value="MM3350-like"/>
    <property type="match status" value="1"/>
</dbReference>
<sequence length="641" mass="72251">MDVPTTCANCADTADNGKTLRLCARCKTTVYCGRECQAADWPKHKPFCKADNYILKIRLCPTEIANPPIWRTLSCPATASFVALHHAIQAAFGWVDSHCYDFVVKDPNADHSLPTDMAAVISSLGRISQDPSQDYGKRLNHLRIVPWKPNERQGPKGWMFPDAASNSRRVHSRTPELSASKTKLSKVFENANWKGCPFQYLYDFGDHWDHMIEVVGREAATKHFVCKEGGGHGPAEDVGSDQGWNALIKAYRAATPSKEQRSKMRWYESLCPNGDAAGLRGRENEWDLQNFKLQEGTTRCVIEPSTDTIDFLCYAALKPDSGYVYRKPIIKTVLILSDVCGDFPDSASLPETDVVLYCGNMNNIVYERTYDKFLKWLRSIKAELKLAIAGNLDYPLDSKWWAAHNKLWKSPNESQECLALLRGATKDSIHYLDEGTHKFTLKDGRKFSLYASPYTPTFSDTASPAFHEEAFAYPVELDRFNNPIAKSYISNGVDIVMTHGPPLMLSRQLYLLDLVEEREHCGCVHLANAIKRFRPLLHCFGHTYEGNGILRAIWTWGYLPNPLAILALAKQKVDGAAMRYVMSTKRSNGETVLVNAALGGKEDRKNNKPYGKKLMTIANWYTIVTLFDFKELAKRYGAAMW</sequence>
<keyword evidence="8" id="KW-1185">Reference proteome</keyword>
<organism evidence="7 8">
    <name type="scientific">Seiridium cardinale</name>
    <dbReference type="NCBI Taxonomy" id="138064"/>
    <lineage>
        <taxon>Eukaryota</taxon>
        <taxon>Fungi</taxon>
        <taxon>Dikarya</taxon>
        <taxon>Ascomycota</taxon>
        <taxon>Pezizomycotina</taxon>
        <taxon>Sordariomycetes</taxon>
        <taxon>Xylariomycetidae</taxon>
        <taxon>Amphisphaeriales</taxon>
        <taxon>Sporocadaceae</taxon>
        <taxon>Seiridium</taxon>
    </lineage>
</organism>
<feature type="domain" description="MYND-type" evidence="6">
    <location>
        <begin position="7"/>
        <end position="48"/>
    </location>
</feature>
<dbReference type="Pfam" id="PF07929">
    <property type="entry name" value="PRiA4_ORF3"/>
    <property type="match status" value="1"/>
</dbReference>
<evidence type="ECO:0000256" key="1">
    <source>
        <dbReference type="ARBA" id="ARBA00022723"/>
    </source>
</evidence>
<dbReference type="EMBL" id="JARVKM010000003">
    <property type="protein sequence ID" value="KAK9781542.1"/>
    <property type="molecule type" value="Genomic_DNA"/>
</dbReference>
<accession>A0ABR2Y5D7</accession>